<name>A0ABS3RJL3_9ACTN</name>
<keyword evidence="1" id="KW-0472">Membrane</keyword>
<feature type="transmembrane region" description="Helical" evidence="1">
    <location>
        <begin position="252"/>
        <end position="271"/>
    </location>
</feature>
<feature type="transmembrane region" description="Helical" evidence="1">
    <location>
        <begin position="91"/>
        <end position="110"/>
    </location>
</feature>
<keyword evidence="1" id="KW-0812">Transmembrane</keyword>
<keyword evidence="3" id="KW-1185">Reference proteome</keyword>
<evidence type="ECO:0000313" key="2">
    <source>
        <dbReference type="EMBL" id="MBO2456935.1"/>
    </source>
</evidence>
<accession>A0ABS3RJL3</accession>
<dbReference type="EMBL" id="JAGEPF010000003">
    <property type="protein sequence ID" value="MBO2456935.1"/>
    <property type="molecule type" value="Genomic_DNA"/>
</dbReference>
<feature type="transmembrane region" description="Helical" evidence="1">
    <location>
        <begin position="294"/>
        <end position="315"/>
    </location>
</feature>
<reference evidence="2 3" key="1">
    <citation type="submission" date="2021-03" db="EMBL/GenBank/DDBJ databases">
        <title>Actinomadura violae sp. nov., isolated from lichen in Thailand.</title>
        <authorList>
            <person name="Kanchanasin P."/>
            <person name="Saeng-In P."/>
            <person name="Phongsopitanun W."/>
            <person name="Yuki M."/>
            <person name="Kudo T."/>
            <person name="Ohkuma M."/>
            <person name="Tanasupawat S."/>
        </authorList>
    </citation>
    <scope>NUCLEOTIDE SEQUENCE [LARGE SCALE GENOMIC DNA]</scope>
    <source>
        <strain evidence="2 3">LCR2-06</strain>
    </source>
</reference>
<feature type="transmembrane region" description="Helical" evidence="1">
    <location>
        <begin position="176"/>
        <end position="198"/>
    </location>
</feature>
<comment type="caution">
    <text evidence="2">The sequence shown here is derived from an EMBL/GenBank/DDBJ whole genome shotgun (WGS) entry which is preliminary data.</text>
</comment>
<dbReference type="NCBIfam" id="NF038403">
    <property type="entry name" value="perm_prefix_1"/>
    <property type="match status" value="1"/>
</dbReference>
<feature type="transmembrane region" description="Helical" evidence="1">
    <location>
        <begin position="218"/>
        <end position="240"/>
    </location>
</feature>
<dbReference type="Proteomes" id="UP000680206">
    <property type="component" value="Unassembled WGS sequence"/>
</dbReference>
<dbReference type="RefSeq" id="WP_208237411.1">
    <property type="nucleotide sequence ID" value="NZ_JAGEPF010000003.1"/>
</dbReference>
<feature type="transmembrane region" description="Helical" evidence="1">
    <location>
        <begin position="122"/>
        <end position="143"/>
    </location>
</feature>
<dbReference type="InterPro" id="IPR047928">
    <property type="entry name" value="Perm_prefix_1"/>
</dbReference>
<gene>
    <name evidence="2" type="ORF">J4709_04950</name>
</gene>
<evidence type="ECO:0000256" key="1">
    <source>
        <dbReference type="SAM" id="Phobius"/>
    </source>
</evidence>
<evidence type="ECO:0000313" key="3">
    <source>
        <dbReference type="Proteomes" id="UP000680206"/>
    </source>
</evidence>
<keyword evidence="1" id="KW-1133">Transmembrane helix</keyword>
<organism evidence="2 3">
    <name type="scientific">Actinomadura violacea</name>
    <dbReference type="NCBI Taxonomy" id="2819934"/>
    <lineage>
        <taxon>Bacteria</taxon>
        <taxon>Bacillati</taxon>
        <taxon>Actinomycetota</taxon>
        <taxon>Actinomycetes</taxon>
        <taxon>Streptosporangiales</taxon>
        <taxon>Thermomonosporaceae</taxon>
        <taxon>Actinomadura</taxon>
    </lineage>
</organism>
<proteinExistence type="predicted"/>
<protein>
    <submittedName>
        <fullName evidence="2">Uncharacterized protein</fullName>
    </submittedName>
</protein>
<sequence length="328" mass="34723">MTATLTDRYVAATLRRVPDKRRPDVEREVRAAIGDGIDARVRQGQPAADAEYAALTELGDPARLAAGYAGRATALIGPATYPAYISALRGVCWTVLPVVAAVLVIVYRAHGDNAWVSISRPIGVTLTVAMYLIVCVTVLFALVDRDRGRDRGAEPAAGAEPWTPDRLPAVAEPRPAGWGDVIGVGVTAAVLIAVLFLQRTVSPVHDSAGSDIPIIRPALWDFWVPYFIAVLVLAVVLGIVNVRLRGWSRGTAVAATVLALVGTVPLAWLFARAKVLNHALAHGKGGALVTSGSWIAWLAILLIIVIDGAVLFGVWRNVRAEDGTTSAS</sequence>